<dbReference type="PANTHER" id="PTHR16222:SF12">
    <property type="entry name" value="ADP-RIBOSYLGLYCOHYDROLASE-RELATED"/>
    <property type="match status" value="1"/>
</dbReference>
<keyword evidence="1" id="KW-0460">Magnesium</keyword>
<dbReference type="Proteomes" id="UP000214646">
    <property type="component" value="Unassembled WGS sequence"/>
</dbReference>
<feature type="binding site" evidence="1">
    <location>
        <position position="271"/>
    </location>
    <ligand>
        <name>Mg(2+)</name>
        <dbReference type="ChEBI" id="CHEBI:18420"/>
        <label>1</label>
    </ligand>
</feature>
<dbReference type="PANTHER" id="PTHR16222">
    <property type="entry name" value="ADP-RIBOSYLGLYCOHYDROLASE"/>
    <property type="match status" value="1"/>
</dbReference>
<keyword evidence="1" id="KW-0479">Metal-binding</keyword>
<dbReference type="EMBL" id="NIDE01000017">
    <property type="protein sequence ID" value="OWK36754.1"/>
    <property type="molecule type" value="Genomic_DNA"/>
</dbReference>
<dbReference type="Pfam" id="PF03747">
    <property type="entry name" value="ADP_ribosyl_GH"/>
    <property type="match status" value="1"/>
</dbReference>
<sequence>MTDSIYTGDAAGCLLGQAIGDMMGLPAENLSRRRMARLFPNLDRPRFFFGRGMGSDDTEHACMTAHALLQSNGDPDRFRRSLAWRLRWWFLCGPPGIGLATLKACLKLWLGFPSTKSGVFSAGNGPAMRAAILGVVAGDDAVLRRNWVRESTRLTHTDPKAEYGALAVATLAYLASRSCGGAAPAPADLQKELDPHLPEGKAANEFRGLFAKVASGVRDNLSVEGFADALGLTRGVSGYIYHTVPVAVFAFFRHPNDYRAAVEAVIRCGGDTDTVAAIAGAMVGARVGKKGIPTEWLAGYRDWPWTVWRMELLGRNVAMPFGGLSSPANDPRWEWDLLLSPLLVPVRNFVFFLIVLGHIARRTLPPYG</sequence>
<keyword evidence="3" id="KW-1185">Reference proteome</keyword>
<name>A0A225DAS1_9BACT</name>
<comment type="caution">
    <text evidence="2">The sequence shown here is derived from an EMBL/GenBank/DDBJ whole genome shotgun (WGS) entry which is preliminary data.</text>
</comment>
<feature type="binding site" evidence="1">
    <location>
        <position position="274"/>
    </location>
    <ligand>
        <name>Mg(2+)</name>
        <dbReference type="ChEBI" id="CHEBI:18420"/>
        <label>1</label>
    </ligand>
</feature>
<accession>A0A225DAS1</accession>
<dbReference type="AlphaFoldDB" id="A0A225DAS1"/>
<organism evidence="2 3">
    <name type="scientific">Fimbriiglobus ruber</name>
    <dbReference type="NCBI Taxonomy" id="1908690"/>
    <lineage>
        <taxon>Bacteria</taxon>
        <taxon>Pseudomonadati</taxon>
        <taxon>Planctomycetota</taxon>
        <taxon>Planctomycetia</taxon>
        <taxon>Gemmatales</taxon>
        <taxon>Gemmataceae</taxon>
        <taxon>Fimbriiglobus</taxon>
    </lineage>
</organism>
<dbReference type="Gene3D" id="1.10.4080.10">
    <property type="entry name" value="ADP-ribosylation/Crystallin J1"/>
    <property type="match status" value="1"/>
</dbReference>
<feature type="binding site" evidence="1">
    <location>
        <position position="55"/>
    </location>
    <ligand>
        <name>Mg(2+)</name>
        <dbReference type="ChEBI" id="CHEBI:18420"/>
        <label>1</label>
    </ligand>
</feature>
<dbReference type="SUPFAM" id="SSF101478">
    <property type="entry name" value="ADP-ribosylglycohydrolase"/>
    <property type="match status" value="1"/>
</dbReference>
<dbReference type="OrthoDB" id="9798107at2"/>
<dbReference type="RefSeq" id="WP_088259715.1">
    <property type="nucleotide sequence ID" value="NZ_NIDE01000017.1"/>
</dbReference>
<gene>
    <name evidence="2" type="ORF">FRUB_09317</name>
</gene>
<feature type="binding site" evidence="1">
    <location>
        <position position="57"/>
    </location>
    <ligand>
        <name>Mg(2+)</name>
        <dbReference type="ChEBI" id="CHEBI:18420"/>
        <label>1</label>
    </ligand>
</feature>
<dbReference type="InterPro" id="IPR005502">
    <property type="entry name" value="Ribosyl_crysJ1"/>
</dbReference>
<feature type="binding site" evidence="1">
    <location>
        <position position="56"/>
    </location>
    <ligand>
        <name>Mg(2+)</name>
        <dbReference type="ChEBI" id="CHEBI:18420"/>
        <label>1</label>
    </ligand>
</feature>
<feature type="binding site" evidence="1">
    <location>
        <position position="273"/>
    </location>
    <ligand>
        <name>Mg(2+)</name>
        <dbReference type="ChEBI" id="CHEBI:18420"/>
        <label>1</label>
    </ligand>
</feature>
<proteinExistence type="predicted"/>
<dbReference type="InterPro" id="IPR036705">
    <property type="entry name" value="Ribosyl_crysJ1_sf"/>
</dbReference>
<reference evidence="3" key="1">
    <citation type="submission" date="2017-06" db="EMBL/GenBank/DDBJ databases">
        <title>Genome analysis of Fimbriiglobus ruber SP5, the first member of the order Planctomycetales with confirmed chitinolytic capability.</title>
        <authorList>
            <person name="Ravin N.V."/>
            <person name="Rakitin A.L."/>
            <person name="Ivanova A.A."/>
            <person name="Beletsky A.V."/>
            <person name="Kulichevskaya I.S."/>
            <person name="Mardanov A.V."/>
            <person name="Dedysh S.N."/>
        </authorList>
    </citation>
    <scope>NUCLEOTIDE SEQUENCE [LARGE SCALE GENOMIC DNA]</scope>
    <source>
        <strain evidence="3">SP5</strain>
    </source>
</reference>
<comment type="cofactor">
    <cofactor evidence="1">
        <name>Mg(2+)</name>
        <dbReference type="ChEBI" id="CHEBI:18420"/>
    </cofactor>
    <text evidence="1">Binds 2 magnesium ions per subunit.</text>
</comment>
<dbReference type="InterPro" id="IPR050792">
    <property type="entry name" value="ADP-ribosylglycohydrolase"/>
</dbReference>
<evidence type="ECO:0000313" key="2">
    <source>
        <dbReference type="EMBL" id="OWK36754.1"/>
    </source>
</evidence>
<dbReference type="GO" id="GO:0046872">
    <property type="term" value="F:metal ion binding"/>
    <property type="evidence" value="ECO:0007669"/>
    <property type="project" value="UniProtKB-KW"/>
</dbReference>
<keyword evidence="2" id="KW-0378">Hydrolase</keyword>
<evidence type="ECO:0000256" key="1">
    <source>
        <dbReference type="PIRSR" id="PIRSR605502-1"/>
    </source>
</evidence>
<protein>
    <submittedName>
        <fullName evidence="2">Putative dinitrogenase reductase activating glycohydrolase (DraG)</fullName>
    </submittedName>
</protein>
<evidence type="ECO:0000313" key="3">
    <source>
        <dbReference type="Proteomes" id="UP000214646"/>
    </source>
</evidence>
<dbReference type="GO" id="GO:0016787">
    <property type="term" value="F:hydrolase activity"/>
    <property type="evidence" value="ECO:0007669"/>
    <property type="project" value="UniProtKB-KW"/>
</dbReference>